<name>A0A8H3R517_9GLOM</name>
<evidence type="ECO:0000313" key="1">
    <source>
        <dbReference type="EMBL" id="GET03672.1"/>
    </source>
</evidence>
<dbReference type="Proteomes" id="UP000615446">
    <property type="component" value="Unassembled WGS sequence"/>
</dbReference>
<protein>
    <submittedName>
        <fullName evidence="1">Uncharacterized protein</fullName>
    </submittedName>
</protein>
<dbReference type="AlphaFoldDB" id="A0A8H3R517"/>
<dbReference type="OrthoDB" id="2363627at2759"/>
<evidence type="ECO:0000313" key="2">
    <source>
        <dbReference type="Proteomes" id="UP000615446"/>
    </source>
</evidence>
<comment type="caution">
    <text evidence="1">The sequence shown here is derived from an EMBL/GenBank/DDBJ whole genome shotgun (WGS) entry which is preliminary data.</text>
</comment>
<organism evidence="1 2">
    <name type="scientific">Rhizophagus clarus</name>
    <dbReference type="NCBI Taxonomy" id="94130"/>
    <lineage>
        <taxon>Eukaryota</taxon>
        <taxon>Fungi</taxon>
        <taxon>Fungi incertae sedis</taxon>
        <taxon>Mucoromycota</taxon>
        <taxon>Glomeromycotina</taxon>
        <taxon>Glomeromycetes</taxon>
        <taxon>Glomerales</taxon>
        <taxon>Glomeraceae</taxon>
        <taxon>Rhizophagus</taxon>
    </lineage>
</organism>
<dbReference type="EMBL" id="BLAL01000324">
    <property type="protein sequence ID" value="GET03672.1"/>
    <property type="molecule type" value="Genomic_DNA"/>
</dbReference>
<sequence length="89" mass="10295">MIWLSLFLSNNSYQTKSYLAMTIVAIGRVVFYMTDRGDRPSDGILNFISQNTENDIKIFIRSWNSLLANVRSEFKFTRIRRAIAGVNQV</sequence>
<proteinExistence type="predicted"/>
<reference evidence="1" key="1">
    <citation type="submission" date="2019-10" db="EMBL/GenBank/DDBJ databases">
        <title>Conservation and host-specific expression of non-tandemly repeated heterogenous ribosome RNA gene in arbuscular mycorrhizal fungi.</title>
        <authorList>
            <person name="Maeda T."/>
            <person name="Kobayashi Y."/>
            <person name="Nakagawa T."/>
            <person name="Ezawa T."/>
            <person name="Yamaguchi K."/>
            <person name="Bino T."/>
            <person name="Nishimoto Y."/>
            <person name="Shigenobu S."/>
            <person name="Kawaguchi M."/>
        </authorList>
    </citation>
    <scope>NUCLEOTIDE SEQUENCE</scope>
    <source>
        <strain evidence="1">HR1</strain>
    </source>
</reference>
<gene>
    <name evidence="1" type="ORF">RCL2_003000100</name>
</gene>
<accession>A0A8H3R517</accession>